<evidence type="ECO:0000256" key="7">
    <source>
        <dbReference type="ARBA" id="ARBA00022989"/>
    </source>
</evidence>
<evidence type="ECO:0000256" key="1">
    <source>
        <dbReference type="ARBA" id="ARBA00006739"/>
    </source>
</evidence>
<gene>
    <name evidence="12" type="ORF">ACFY35_33970</name>
</gene>
<evidence type="ECO:0000256" key="3">
    <source>
        <dbReference type="ARBA" id="ARBA00022676"/>
    </source>
</evidence>
<keyword evidence="13" id="KW-1185">Reference proteome</keyword>
<keyword evidence="6" id="KW-0448">Lipopolysaccharide biosynthesis</keyword>
<dbReference type="InterPro" id="IPR001173">
    <property type="entry name" value="Glyco_trans_2-like"/>
</dbReference>
<dbReference type="EMBL" id="JBIAZU010000006">
    <property type="protein sequence ID" value="MFF5294473.1"/>
    <property type="molecule type" value="Genomic_DNA"/>
</dbReference>
<keyword evidence="2" id="KW-1003">Cell membrane</keyword>
<keyword evidence="5 9" id="KW-0812">Transmembrane</keyword>
<sequence length="778" mass="85917">MTATAVPVRLAVRTYTDGVAVVMPAYLEQENLAATVTDFLGTLDEAGLPHAVVVVDDGSSDRTGDVLDGLAAAYPDRVVAVHHEVNQGYGAAVRTGIAAALERTDLRWVLLTDSDGQFRGADLVDFLDVRRRERADAVIGYREHRADPWRRRLNARIWTGLCRLVLRVPSRDVDCAFKLIDRRLLDGVRLTGEAAAISPELLAKITVRNVRLVQHPVSHHPRLHGEQTGAKLSVIARSLASLASVYGQLVWASDKQPWVRRLLRPKDPVLALVTVAAILLSVGGYLYFRHQGAVLAYKDANSHLLIARRVLESPTAGAAQLGGVWLPLPHLLALPLVWNDKLYQTGLAGAVVSMVAFVVTVRYLYLLGASLARSRFAGIATALLFAVNANALYLQSTAMTESLLFACIVATIHYLHEWCRFGRYKDLIATSVAILLATLTRYEGWVLCLAALAVVTYTELRRHRSYIRFEASFIFFGFIAFAGIAGWLVWNTAIFHNPLYWKFGEYADSSLWVKQGEAAVGHLGVATRTYWLAAEHNIGLATLVLGGLGVIAYVARNRLRQEAVAVYPLLFFGVFFVYALYAGERPLHVKEVNGELYNVRFGLIMLIPASIFAGYLISLVPSVVERLGRPGLARLAKGAAAAGVLATALAVPGVVTLDEAREFRASQWESANAAASAWLRVHHDGGLTLMMSYENESVTFDSKIPTQRIVYEGSYQMWEPALRDPAAHHIEWIYMRGLPGQEDLVFDRLNGTPQLTRAYDLVYSAGDRMIYHRKEQPR</sequence>
<accession>A0ABW6WNA7</accession>
<dbReference type="GO" id="GO:0016757">
    <property type="term" value="F:glycosyltransferase activity"/>
    <property type="evidence" value="ECO:0007669"/>
    <property type="project" value="UniProtKB-KW"/>
</dbReference>
<evidence type="ECO:0000256" key="6">
    <source>
        <dbReference type="ARBA" id="ARBA00022985"/>
    </source>
</evidence>
<feature type="domain" description="Glycosyltransferase 2-like" evidence="10">
    <location>
        <begin position="21"/>
        <end position="186"/>
    </location>
</feature>
<dbReference type="Proteomes" id="UP001602245">
    <property type="component" value="Unassembled WGS sequence"/>
</dbReference>
<evidence type="ECO:0000256" key="8">
    <source>
        <dbReference type="ARBA" id="ARBA00023136"/>
    </source>
</evidence>
<evidence type="ECO:0000256" key="9">
    <source>
        <dbReference type="SAM" id="Phobius"/>
    </source>
</evidence>
<dbReference type="InterPro" id="IPR050256">
    <property type="entry name" value="Glycosyltransferase_2"/>
</dbReference>
<keyword evidence="4 12" id="KW-0808">Transferase</keyword>
<feature type="transmembrane region" description="Helical" evidence="9">
    <location>
        <begin position="472"/>
        <end position="490"/>
    </location>
</feature>
<evidence type="ECO:0000256" key="4">
    <source>
        <dbReference type="ARBA" id="ARBA00022679"/>
    </source>
</evidence>
<evidence type="ECO:0000256" key="5">
    <source>
        <dbReference type="ARBA" id="ARBA00022692"/>
    </source>
</evidence>
<evidence type="ECO:0000259" key="10">
    <source>
        <dbReference type="Pfam" id="PF00535"/>
    </source>
</evidence>
<dbReference type="RefSeq" id="WP_020514723.1">
    <property type="nucleotide sequence ID" value="NZ_JBIAZU010000006.1"/>
</dbReference>
<keyword evidence="3 12" id="KW-0328">Glycosyltransferase</keyword>
<dbReference type="PANTHER" id="PTHR48090:SF3">
    <property type="entry name" value="UNDECAPRENYL-PHOSPHATE 4-DEOXY-4-FORMAMIDO-L-ARABINOSE TRANSFERASE"/>
    <property type="match status" value="1"/>
</dbReference>
<feature type="transmembrane region" description="Helical" evidence="9">
    <location>
        <begin position="601"/>
        <end position="623"/>
    </location>
</feature>
<dbReference type="SUPFAM" id="SSF53448">
    <property type="entry name" value="Nucleotide-diphospho-sugar transferases"/>
    <property type="match status" value="1"/>
</dbReference>
<evidence type="ECO:0000259" key="11">
    <source>
        <dbReference type="Pfam" id="PF13231"/>
    </source>
</evidence>
<feature type="domain" description="Glycosyltransferase RgtA/B/C/D-like" evidence="11">
    <location>
        <begin position="346"/>
        <end position="490"/>
    </location>
</feature>
<keyword evidence="8 9" id="KW-0472">Membrane</keyword>
<proteinExistence type="inferred from homology"/>
<dbReference type="CDD" id="cd04179">
    <property type="entry name" value="DPM_DPG-synthase_like"/>
    <property type="match status" value="1"/>
</dbReference>
<name>A0ABW6WNA7_9ACTN</name>
<feature type="transmembrane region" description="Helical" evidence="9">
    <location>
        <begin position="538"/>
        <end position="555"/>
    </location>
</feature>
<comment type="caution">
    <text evidence="12">The sequence shown here is derived from an EMBL/GenBank/DDBJ whole genome shotgun (WGS) entry which is preliminary data.</text>
</comment>
<dbReference type="Pfam" id="PF00535">
    <property type="entry name" value="Glycos_transf_2"/>
    <property type="match status" value="1"/>
</dbReference>
<dbReference type="InterPro" id="IPR038731">
    <property type="entry name" value="RgtA/B/C-like"/>
</dbReference>
<dbReference type="Pfam" id="PF13231">
    <property type="entry name" value="PMT_2"/>
    <property type="match status" value="1"/>
</dbReference>
<comment type="similarity">
    <text evidence="1">Belongs to the glycosyltransferase 2 family.</text>
</comment>
<dbReference type="InterPro" id="IPR029044">
    <property type="entry name" value="Nucleotide-diphossugar_trans"/>
</dbReference>
<feature type="transmembrane region" description="Helical" evidence="9">
    <location>
        <begin position="376"/>
        <end position="394"/>
    </location>
</feature>
<feature type="transmembrane region" description="Helical" evidence="9">
    <location>
        <begin position="564"/>
        <end position="581"/>
    </location>
</feature>
<feature type="transmembrane region" description="Helical" evidence="9">
    <location>
        <begin position="342"/>
        <end position="364"/>
    </location>
</feature>
<evidence type="ECO:0000313" key="12">
    <source>
        <dbReference type="EMBL" id="MFF5294473.1"/>
    </source>
</evidence>
<reference evidence="12 13" key="1">
    <citation type="submission" date="2024-10" db="EMBL/GenBank/DDBJ databases">
        <title>The Natural Products Discovery Center: Release of the First 8490 Sequenced Strains for Exploring Actinobacteria Biosynthetic Diversity.</title>
        <authorList>
            <person name="Kalkreuter E."/>
            <person name="Kautsar S.A."/>
            <person name="Yang D."/>
            <person name="Bader C.D."/>
            <person name="Teijaro C.N."/>
            <person name="Fluegel L."/>
            <person name="Davis C.M."/>
            <person name="Simpson J.R."/>
            <person name="Lauterbach L."/>
            <person name="Steele A.D."/>
            <person name="Gui C."/>
            <person name="Meng S."/>
            <person name="Li G."/>
            <person name="Viehrig K."/>
            <person name="Ye F."/>
            <person name="Su P."/>
            <person name="Kiefer A.F."/>
            <person name="Nichols A."/>
            <person name="Cepeda A.J."/>
            <person name="Yan W."/>
            <person name="Fan B."/>
            <person name="Jiang Y."/>
            <person name="Adhikari A."/>
            <person name="Zheng C.-J."/>
            <person name="Schuster L."/>
            <person name="Cowan T.M."/>
            <person name="Smanski M.J."/>
            <person name="Chevrette M.G."/>
            <person name="De Carvalho L.P.S."/>
            <person name="Shen B."/>
        </authorList>
    </citation>
    <scope>NUCLEOTIDE SEQUENCE [LARGE SCALE GENOMIC DNA]</scope>
    <source>
        <strain evidence="12 13">NPDC000087</strain>
    </source>
</reference>
<organism evidence="12 13">
    <name type="scientific">Paractinoplanes globisporus</name>
    <dbReference type="NCBI Taxonomy" id="113565"/>
    <lineage>
        <taxon>Bacteria</taxon>
        <taxon>Bacillati</taxon>
        <taxon>Actinomycetota</taxon>
        <taxon>Actinomycetes</taxon>
        <taxon>Micromonosporales</taxon>
        <taxon>Micromonosporaceae</taxon>
        <taxon>Paractinoplanes</taxon>
    </lineage>
</organism>
<protein>
    <submittedName>
        <fullName evidence="12">Glycosyltransferase</fullName>
        <ecNumber evidence="12">2.4.-.-</ecNumber>
    </submittedName>
</protein>
<dbReference type="PANTHER" id="PTHR48090">
    <property type="entry name" value="UNDECAPRENYL-PHOSPHATE 4-DEOXY-4-FORMAMIDO-L-ARABINOSE TRANSFERASE-RELATED"/>
    <property type="match status" value="1"/>
</dbReference>
<evidence type="ECO:0000313" key="13">
    <source>
        <dbReference type="Proteomes" id="UP001602245"/>
    </source>
</evidence>
<dbReference type="Gene3D" id="3.90.550.10">
    <property type="entry name" value="Spore Coat Polysaccharide Biosynthesis Protein SpsA, Chain A"/>
    <property type="match status" value="1"/>
</dbReference>
<keyword evidence="7 9" id="KW-1133">Transmembrane helix</keyword>
<feature type="transmembrane region" description="Helical" evidence="9">
    <location>
        <begin position="269"/>
        <end position="288"/>
    </location>
</feature>
<evidence type="ECO:0000256" key="2">
    <source>
        <dbReference type="ARBA" id="ARBA00022475"/>
    </source>
</evidence>
<dbReference type="EC" id="2.4.-.-" evidence="12"/>
<feature type="transmembrane region" description="Helical" evidence="9">
    <location>
        <begin position="442"/>
        <end position="460"/>
    </location>
</feature>